<comment type="caution">
    <text evidence="1">The sequence shown here is derived from an EMBL/GenBank/DDBJ whole genome shotgun (WGS) entry which is preliminary data.</text>
</comment>
<dbReference type="AlphaFoldDB" id="A0A4R8FKN4"/>
<proteinExistence type="predicted"/>
<dbReference type="EMBL" id="SOEC01000015">
    <property type="protein sequence ID" value="TDX26779.1"/>
    <property type="molecule type" value="Genomic_DNA"/>
</dbReference>
<accession>A0A4R8FKN4</accession>
<sequence>MDQFLADLLQYGEVKVASQEFLTHPLYCFNELSIAFYEAIFPREGGITMHAISEGWLITAAIGSPRT</sequence>
<organism evidence="1 2">
    <name type="scientific">Modicisalibacter xianhensis</name>
    <dbReference type="NCBI Taxonomy" id="442341"/>
    <lineage>
        <taxon>Bacteria</taxon>
        <taxon>Pseudomonadati</taxon>
        <taxon>Pseudomonadota</taxon>
        <taxon>Gammaproteobacteria</taxon>
        <taxon>Oceanospirillales</taxon>
        <taxon>Halomonadaceae</taxon>
        <taxon>Modicisalibacter</taxon>
    </lineage>
</organism>
<gene>
    <name evidence="1" type="ORF">DFO67_11544</name>
</gene>
<evidence type="ECO:0000313" key="2">
    <source>
        <dbReference type="Proteomes" id="UP000294489"/>
    </source>
</evidence>
<protein>
    <submittedName>
        <fullName evidence="1">Uncharacterized protein</fullName>
    </submittedName>
</protein>
<dbReference type="Proteomes" id="UP000294489">
    <property type="component" value="Unassembled WGS sequence"/>
</dbReference>
<reference evidence="1 2" key="1">
    <citation type="submission" date="2019-03" db="EMBL/GenBank/DDBJ databases">
        <title>Freshwater and sediment microbial communities from various areas in North America, analyzing microbe dynamics in response to fracking.</title>
        <authorList>
            <person name="Lamendella R."/>
        </authorList>
    </citation>
    <scope>NUCLEOTIDE SEQUENCE [LARGE SCALE GENOMIC DNA]</scope>
    <source>
        <strain evidence="1 2">6_TX</strain>
    </source>
</reference>
<evidence type="ECO:0000313" key="1">
    <source>
        <dbReference type="EMBL" id="TDX26779.1"/>
    </source>
</evidence>
<name>A0A4R8FKN4_9GAMM</name>